<keyword evidence="5" id="KW-0812">Transmembrane</keyword>
<keyword evidence="2 4" id="KW-0807">Transducer</keyword>
<dbReference type="SMART" id="SM00283">
    <property type="entry name" value="MA"/>
    <property type="match status" value="1"/>
</dbReference>
<evidence type="ECO:0000313" key="9">
    <source>
        <dbReference type="EMBL" id="KRT57258.1"/>
    </source>
</evidence>
<proteinExistence type="inferred from homology"/>
<dbReference type="STRING" id="54398.Ga0074115_10141"/>
<dbReference type="PROSITE" id="PS50111">
    <property type="entry name" value="CHEMOTAXIS_TRANSDUC_2"/>
    <property type="match status" value="1"/>
</dbReference>
<dbReference type="GO" id="GO:0016020">
    <property type="term" value="C:membrane"/>
    <property type="evidence" value="ECO:0007669"/>
    <property type="project" value="UniProtKB-SubCell"/>
</dbReference>
<comment type="similarity">
    <text evidence="3">Belongs to the methyl-accepting chemotaxis (MCP) protein family.</text>
</comment>
<dbReference type="SUPFAM" id="SSF58104">
    <property type="entry name" value="Methyl-accepting chemotaxis protein (MCP) signaling domain"/>
    <property type="match status" value="1"/>
</dbReference>
<evidence type="ECO:0000313" key="8">
    <source>
        <dbReference type="EMBL" id="KRT53710.1"/>
    </source>
</evidence>
<reference evidence="10 11" key="1">
    <citation type="submission" date="2015-11" db="EMBL/GenBank/DDBJ databases">
        <title>The genome of Candidatus Endoriftia persephone in Ridgeia piscesae and population structure of the North Eastern Pacific vestimentiferan symbionts.</title>
        <authorList>
            <person name="Perez M."/>
            <person name="Juniper K.S."/>
        </authorList>
    </citation>
    <scope>NUCLEOTIDE SEQUENCE [LARGE SCALE GENOMIC DNA]</scope>
    <source>
        <strain evidence="9">Ind10</strain>
        <strain evidence="8">Ind11</strain>
    </source>
</reference>
<feature type="domain" description="HAMP" evidence="7">
    <location>
        <begin position="212"/>
        <end position="264"/>
    </location>
</feature>
<evidence type="ECO:0000256" key="3">
    <source>
        <dbReference type="ARBA" id="ARBA00029447"/>
    </source>
</evidence>
<dbReference type="EMBL" id="LMXI01000566">
    <property type="protein sequence ID" value="KRT57258.1"/>
    <property type="molecule type" value="Genomic_DNA"/>
</dbReference>
<dbReference type="GO" id="GO:0007165">
    <property type="term" value="P:signal transduction"/>
    <property type="evidence" value="ECO:0007669"/>
    <property type="project" value="UniProtKB-KW"/>
</dbReference>
<organism evidence="8 11">
    <name type="scientific">endosymbiont of Ridgeia piscesae</name>
    <dbReference type="NCBI Taxonomy" id="54398"/>
    <lineage>
        <taxon>Bacteria</taxon>
        <taxon>Pseudomonadati</taxon>
        <taxon>Pseudomonadota</taxon>
        <taxon>Gammaproteobacteria</taxon>
        <taxon>sulfur-oxidizing symbionts</taxon>
    </lineage>
</organism>
<evidence type="ECO:0000256" key="5">
    <source>
        <dbReference type="SAM" id="Phobius"/>
    </source>
</evidence>
<dbReference type="GO" id="GO:0006935">
    <property type="term" value="P:chemotaxis"/>
    <property type="evidence" value="ECO:0007669"/>
    <property type="project" value="InterPro"/>
</dbReference>
<keyword evidence="5" id="KW-0472">Membrane</keyword>
<evidence type="ECO:0000313" key="10">
    <source>
        <dbReference type="Proteomes" id="UP000051276"/>
    </source>
</evidence>
<comment type="subcellular location">
    <subcellularLocation>
        <location evidence="1">Membrane</location>
    </subcellularLocation>
</comment>
<evidence type="ECO:0000313" key="11">
    <source>
        <dbReference type="Proteomes" id="UP000051634"/>
    </source>
</evidence>
<feature type="transmembrane region" description="Helical" evidence="5">
    <location>
        <begin position="187"/>
        <end position="210"/>
    </location>
</feature>
<dbReference type="InterPro" id="IPR004090">
    <property type="entry name" value="Chemotax_Me-accpt_rcpt"/>
</dbReference>
<dbReference type="RefSeq" id="WP_057955497.1">
    <property type="nucleotide sequence ID" value="NZ_KQ556882.1"/>
</dbReference>
<evidence type="ECO:0000259" key="6">
    <source>
        <dbReference type="PROSITE" id="PS50111"/>
    </source>
</evidence>
<dbReference type="EMBL" id="LDXT01000095">
    <property type="protein sequence ID" value="KRT53710.1"/>
    <property type="molecule type" value="Genomic_DNA"/>
</dbReference>
<feature type="transmembrane region" description="Helical" evidence="5">
    <location>
        <begin position="12"/>
        <end position="32"/>
    </location>
</feature>
<dbReference type="PATRIC" id="fig|54398.3.peg.43"/>
<comment type="caution">
    <text evidence="8">The sequence shown here is derived from an EMBL/GenBank/DDBJ whole genome shotgun (WGS) entry which is preliminary data.</text>
</comment>
<evidence type="ECO:0000256" key="4">
    <source>
        <dbReference type="PROSITE-ProRule" id="PRU00284"/>
    </source>
</evidence>
<dbReference type="PRINTS" id="PR00260">
    <property type="entry name" value="CHEMTRNSDUCR"/>
</dbReference>
<evidence type="ECO:0000256" key="2">
    <source>
        <dbReference type="ARBA" id="ARBA00023224"/>
    </source>
</evidence>
<dbReference type="FunFam" id="1.10.287.950:FF:000001">
    <property type="entry name" value="Methyl-accepting chemotaxis sensory transducer"/>
    <property type="match status" value="1"/>
</dbReference>
<dbReference type="InterPro" id="IPR003660">
    <property type="entry name" value="HAMP_dom"/>
</dbReference>
<dbReference type="GO" id="GO:0004888">
    <property type="term" value="F:transmembrane signaling receptor activity"/>
    <property type="evidence" value="ECO:0007669"/>
    <property type="project" value="InterPro"/>
</dbReference>
<dbReference type="PANTHER" id="PTHR32089">
    <property type="entry name" value="METHYL-ACCEPTING CHEMOTAXIS PROTEIN MCPB"/>
    <property type="match status" value="1"/>
</dbReference>
<dbReference type="AlphaFoldDB" id="A0A0T5YTU3"/>
<dbReference type="PANTHER" id="PTHR32089:SF120">
    <property type="entry name" value="METHYL-ACCEPTING CHEMOTAXIS PROTEIN TLPQ"/>
    <property type="match status" value="1"/>
</dbReference>
<dbReference type="Proteomes" id="UP000051634">
    <property type="component" value="Unassembled WGS sequence"/>
</dbReference>
<evidence type="ECO:0000256" key="1">
    <source>
        <dbReference type="ARBA" id="ARBA00004370"/>
    </source>
</evidence>
<dbReference type="InterPro" id="IPR004089">
    <property type="entry name" value="MCPsignal_dom"/>
</dbReference>
<dbReference type="PROSITE" id="PS50885">
    <property type="entry name" value="HAMP"/>
    <property type="match status" value="1"/>
</dbReference>
<keyword evidence="5" id="KW-1133">Transmembrane helix</keyword>
<dbReference type="CDD" id="cd11386">
    <property type="entry name" value="MCP_signal"/>
    <property type="match status" value="1"/>
</dbReference>
<sequence length="541" mass="58600">MPFNLHSLKTRMILLLSLGAMLIGVATTYGFFTLSHVLNAYDHAISVQFRNEREALLLQSDFKKQVQEWKNVLLRGHQSDSMSKYWGRFEALEKQISERAYKLAKSLQNPQAQRLIQAFIEDHQALRSTYRDGLAQFKATGFDPKAGDMAVKGVDRPPTNRLTKAAKLIAADAQDKTQTLKADGESAMVWSLILSGITTAMVAIAMLLIIQQTVVRPTRQLSTCLQRFASGDFTPVTIEPRDDEFGDLATSASELRTQMGNLISQVHSSIGELSDSASQLSQATRESGEGMQRQQAKTAQVAQAMDQMAVSVQQVATSAVNAAEAARQANSAVDEGRNVVEKSIQCISGLASEVESASAVIHRLETDAGNIGSVLDVIKGIAEQTNLLALNAAIEAARAGEQGRGFAVVADEVRTLAGRTQESTSEIQAMIEQLQNGTSEAVRVMEESRERAEQSVDQAARTGESLTAIADSVHSITEMNNQIATSAEQQSIATNEIHQHISSINQVAEQSARIAQETARSGAGLVGVAQRLETLTTNFRT</sequence>
<dbReference type="CDD" id="cd06225">
    <property type="entry name" value="HAMP"/>
    <property type="match status" value="1"/>
</dbReference>
<protein>
    <submittedName>
        <fullName evidence="8">Methyl-accepting chemotaxis protein</fullName>
    </submittedName>
</protein>
<dbReference type="Proteomes" id="UP000051276">
    <property type="component" value="Unassembled WGS sequence"/>
</dbReference>
<evidence type="ECO:0000259" key="7">
    <source>
        <dbReference type="PROSITE" id="PS50885"/>
    </source>
</evidence>
<dbReference type="Pfam" id="PF00672">
    <property type="entry name" value="HAMP"/>
    <property type="match status" value="1"/>
</dbReference>
<dbReference type="Gene3D" id="1.10.287.950">
    <property type="entry name" value="Methyl-accepting chemotaxis protein"/>
    <property type="match status" value="1"/>
</dbReference>
<dbReference type="Pfam" id="PF00015">
    <property type="entry name" value="MCPsignal"/>
    <property type="match status" value="1"/>
</dbReference>
<keyword evidence="11" id="KW-1185">Reference proteome</keyword>
<feature type="domain" description="Methyl-accepting transducer" evidence="6">
    <location>
        <begin position="269"/>
        <end position="505"/>
    </location>
</feature>
<gene>
    <name evidence="8" type="ORF">Ga0074115_10141</name>
    <name evidence="9" type="ORF">Ga0076813_11286</name>
</gene>
<accession>A0A0T5YTU3</accession>
<name>A0A0T5YTU3_9GAMM</name>